<feature type="domain" description="EF-hand" evidence="9">
    <location>
        <begin position="137"/>
        <end position="172"/>
    </location>
</feature>
<evidence type="ECO:0000313" key="10">
    <source>
        <dbReference type="EMBL" id="EJW03458.1"/>
    </source>
</evidence>
<keyword evidence="3" id="KW-0106">Calcium</keyword>
<dbReference type="PROSITE" id="PS50222">
    <property type="entry name" value="EF_HAND_2"/>
    <property type="match status" value="3"/>
</dbReference>
<dbReference type="InParanoid" id="J8ZUU9"/>
<dbReference type="SMART" id="SM00054">
    <property type="entry name" value="EFh"/>
    <property type="match status" value="3"/>
</dbReference>
<dbReference type="Pfam" id="PF13833">
    <property type="entry name" value="EF-hand_8"/>
    <property type="match status" value="1"/>
</dbReference>
<accession>J8ZUU9</accession>
<keyword evidence="2" id="KW-0677">Repeat</keyword>
<comment type="caution">
    <text evidence="10">The sequence shown here is derived from an EMBL/GenBank/DDBJ whole genome shotgun (WGS) entry which is preliminary data.</text>
</comment>
<dbReference type="InterPro" id="IPR002048">
    <property type="entry name" value="EF_hand_dom"/>
</dbReference>
<evidence type="ECO:0000259" key="9">
    <source>
        <dbReference type="PROSITE" id="PS50222"/>
    </source>
</evidence>
<dbReference type="PANTHER" id="PTHR45942">
    <property type="entry name" value="PROTEIN PHOSPATASE 3 REGULATORY SUBUNIT B ALPHA ISOFORM TYPE 1"/>
    <property type="match status" value="1"/>
</dbReference>
<dbReference type="EMBL" id="AFBI03000037">
    <property type="protein sequence ID" value="EJW03458.1"/>
    <property type="molecule type" value="Genomic_DNA"/>
</dbReference>
<dbReference type="VEuPathDB" id="MicrosporidiaDB:EDEG_02223"/>
<evidence type="ECO:0000256" key="5">
    <source>
        <dbReference type="ARBA" id="ARBA00023792"/>
    </source>
</evidence>
<dbReference type="Gene3D" id="1.10.238.10">
    <property type="entry name" value="EF-hand"/>
    <property type="match status" value="1"/>
</dbReference>
<feature type="domain" description="EF-hand" evidence="9">
    <location>
        <begin position="26"/>
        <end position="61"/>
    </location>
</feature>
<organism evidence="10 11">
    <name type="scientific">Edhazardia aedis (strain USNM 41457)</name>
    <name type="common">Microsporidian parasite</name>
    <dbReference type="NCBI Taxonomy" id="1003232"/>
    <lineage>
        <taxon>Eukaryota</taxon>
        <taxon>Fungi</taxon>
        <taxon>Fungi incertae sedis</taxon>
        <taxon>Microsporidia</taxon>
        <taxon>Edhazardia</taxon>
    </lineage>
</organism>
<evidence type="ECO:0000256" key="8">
    <source>
        <dbReference type="ARBA" id="ARBA00032848"/>
    </source>
</evidence>
<keyword evidence="11" id="KW-1185">Reference proteome</keyword>
<evidence type="ECO:0000256" key="3">
    <source>
        <dbReference type="ARBA" id="ARBA00022837"/>
    </source>
</evidence>
<evidence type="ECO:0000256" key="2">
    <source>
        <dbReference type="ARBA" id="ARBA00022737"/>
    </source>
</evidence>
<feature type="domain" description="EF-hand" evidence="9">
    <location>
        <begin position="96"/>
        <end position="131"/>
    </location>
</feature>
<reference evidence="11" key="2">
    <citation type="submission" date="2015-07" db="EMBL/GenBank/DDBJ databases">
        <title>Contrasting host-pathogen interactions and genome evolution in two generalist and specialist microsporidian pathogens of mosquitoes.</title>
        <authorList>
            <consortium name="The Broad Institute Genomics Platform"/>
            <consortium name="The Broad Institute Genome Sequencing Center for Infectious Disease"/>
            <person name="Cuomo C.A."/>
            <person name="Sanscrainte N.D."/>
            <person name="Goldberg J.M."/>
            <person name="Heiman D."/>
            <person name="Young S."/>
            <person name="Zeng Q."/>
            <person name="Becnel J.J."/>
            <person name="Birren B.W."/>
        </authorList>
    </citation>
    <scope>NUCLEOTIDE SEQUENCE [LARGE SCALE GENOMIC DNA]</scope>
    <source>
        <strain evidence="11">USNM 41457</strain>
    </source>
</reference>
<evidence type="ECO:0000256" key="4">
    <source>
        <dbReference type="ARBA" id="ARBA00023774"/>
    </source>
</evidence>
<dbReference type="AlphaFoldDB" id="J8ZUU9"/>
<comment type="similarity">
    <text evidence="4">Belongs to the calcineurin regulatory subunit family.</text>
</comment>
<reference evidence="10 11" key="1">
    <citation type="submission" date="2011-08" db="EMBL/GenBank/DDBJ databases">
        <authorList>
            <person name="Liu Z.J."/>
            <person name="Shi F.L."/>
            <person name="Lu J.Q."/>
            <person name="Li M."/>
            <person name="Wang Z.L."/>
        </authorList>
    </citation>
    <scope>NUCLEOTIDE SEQUENCE [LARGE SCALE GENOMIC DNA]</scope>
    <source>
        <strain evidence="10 11">USNM 41457</strain>
    </source>
</reference>
<evidence type="ECO:0000313" key="11">
    <source>
        <dbReference type="Proteomes" id="UP000003163"/>
    </source>
</evidence>
<protein>
    <recommendedName>
        <fullName evidence="6">Calcineurin subunit B</fullName>
    </recommendedName>
    <alternativeName>
        <fullName evidence="7">Calcineurin regulatory subunit</fullName>
    </alternativeName>
    <alternativeName>
        <fullName evidence="8">Protein phosphatase 2B regulatory subunit</fullName>
    </alternativeName>
</protein>
<dbReference type="InterPro" id="IPR011992">
    <property type="entry name" value="EF-hand-dom_pair"/>
</dbReference>
<proteinExistence type="inferred from homology"/>
<dbReference type="GO" id="GO:0005509">
    <property type="term" value="F:calcium ion binding"/>
    <property type="evidence" value="ECO:0007669"/>
    <property type="project" value="InterPro"/>
</dbReference>
<gene>
    <name evidence="10" type="ORF">EDEG_02223</name>
</gene>
<comment type="subunit">
    <text evidence="5">Composed of a catalytic subunit (A) and a regulatory subunit (B).</text>
</comment>
<dbReference type="HOGENOM" id="CLU_061288_10_3_1"/>
<dbReference type="Proteomes" id="UP000003163">
    <property type="component" value="Unassembled WGS sequence"/>
</dbReference>
<dbReference type="PROSITE" id="PS00018">
    <property type="entry name" value="EF_HAND_1"/>
    <property type="match status" value="1"/>
</dbReference>
<sequence length="188" mass="22193">MGFLTSRMLCEEEIEELSETTNFTPQEIKILFERFKLLDRSNSGYLTFNELMMLPEFHSNPLSGILLNAFEQTINYENMSFPYFLEILEIFSKRTDPKVRCNFIFKSLDLNKNCKLTVKVLCKLYKLINGDKCDEVKMIMEVQKVLRNYDLDDKGYLDFDDFCRFYSSDPTIDNVLIIDFKSEVVPRS</sequence>
<dbReference type="STRING" id="1003232.J8ZUU9"/>
<evidence type="ECO:0000256" key="1">
    <source>
        <dbReference type="ARBA" id="ARBA00022723"/>
    </source>
</evidence>
<dbReference type="OMA" id="LKFAFRM"/>
<dbReference type="SUPFAM" id="SSF47473">
    <property type="entry name" value="EF-hand"/>
    <property type="match status" value="1"/>
</dbReference>
<dbReference type="InterPro" id="IPR018247">
    <property type="entry name" value="EF_Hand_1_Ca_BS"/>
</dbReference>
<evidence type="ECO:0000256" key="6">
    <source>
        <dbReference type="ARBA" id="ARBA00023832"/>
    </source>
</evidence>
<name>J8ZUU9_EDHAE</name>
<dbReference type="OrthoDB" id="191686at2759"/>
<dbReference type="Pfam" id="PF13499">
    <property type="entry name" value="EF-hand_7"/>
    <property type="match status" value="1"/>
</dbReference>
<keyword evidence="1" id="KW-0479">Metal-binding</keyword>
<evidence type="ECO:0000256" key="7">
    <source>
        <dbReference type="ARBA" id="ARBA00031295"/>
    </source>
</evidence>